<protein>
    <submittedName>
        <fullName evidence="11">ABC transporter permease</fullName>
    </submittedName>
</protein>
<feature type="transmembrane region" description="Helical" evidence="9">
    <location>
        <begin position="91"/>
        <end position="116"/>
    </location>
</feature>
<feature type="transmembrane region" description="Helical" evidence="9">
    <location>
        <begin position="197"/>
        <end position="216"/>
    </location>
</feature>
<reference evidence="11" key="1">
    <citation type="submission" date="2023-03" db="EMBL/GenBank/DDBJ databases">
        <authorList>
            <person name="Cleenwerck I."/>
        </authorList>
    </citation>
    <scope>NUCLEOTIDE SEQUENCE</scope>
    <source>
        <strain evidence="11">LMG 32879</strain>
    </source>
</reference>
<dbReference type="EMBL" id="CATKSH010000035">
    <property type="protein sequence ID" value="CAI9122142.1"/>
    <property type="molecule type" value="Genomic_DNA"/>
</dbReference>
<evidence type="ECO:0000256" key="1">
    <source>
        <dbReference type="ARBA" id="ARBA00004651"/>
    </source>
</evidence>
<evidence type="ECO:0000256" key="3">
    <source>
        <dbReference type="ARBA" id="ARBA00022448"/>
    </source>
</evidence>
<feature type="transmembrane region" description="Helical" evidence="9">
    <location>
        <begin position="63"/>
        <end position="85"/>
    </location>
</feature>
<dbReference type="InterPro" id="IPR013525">
    <property type="entry name" value="ABC2_TM"/>
</dbReference>
<dbReference type="RefSeq" id="WP_289843134.1">
    <property type="nucleotide sequence ID" value="NZ_CATKSH010000035.1"/>
</dbReference>
<dbReference type="GO" id="GO:0005886">
    <property type="term" value="C:plasma membrane"/>
    <property type="evidence" value="ECO:0007669"/>
    <property type="project" value="UniProtKB-SubCell"/>
</dbReference>
<dbReference type="GO" id="GO:0140359">
    <property type="term" value="F:ABC-type transporter activity"/>
    <property type="evidence" value="ECO:0007669"/>
    <property type="project" value="InterPro"/>
</dbReference>
<keyword evidence="12" id="KW-1185">Reference proteome</keyword>
<evidence type="ECO:0000256" key="7">
    <source>
        <dbReference type="ARBA" id="ARBA00023047"/>
    </source>
</evidence>
<comment type="similarity">
    <text evidence="2">Belongs to the ABC-2 integral membrane protein family.</text>
</comment>
<keyword evidence="4" id="KW-1003">Cell membrane</keyword>
<feature type="transmembrane region" description="Helical" evidence="9">
    <location>
        <begin position="33"/>
        <end position="51"/>
    </location>
</feature>
<proteinExistence type="inferred from homology"/>
<evidence type="ECO:0000256" key="5">
    <source>
        <dbReference type="ARBA" id="ARBA00022692"/>
    </source>
</evidence>
<dbReference type="GO" id="GO:0015920">
    <property type="term" value="P:lipopolysaccharide transport"/>
    <property type="evidence" value="ECO:0007669"/>
    <property type="project" value="TreeGrafter"/>
</dbReference>
<gene>
    <name evidence="11" type="ORF">LMG32879_002999</name>
</gene>
<evidence type="ECO:0000256" key="4">
    <source>
        <dbReference type="ARBA" id="ARBA00022475"/>
    </source>
</evidence>
<dbReference type="GO" id="GO:0015774">
    <property type="term" value="P:polysaccharide transport"/>
    <property type="evidence" value="ECO:0007669"/>
    <property type="project" value="UniProtKB-KW"/>
</dbReference>
<dbReference type="PANTHER" id="PTHR30413:SF10">
    <property type="entry name" value="CAPSULE POLYSACCHARIDE EXPORT INNER-MEMBRANE PROTEIN CTRC"/>
    <property type="match status" value="1"/>
</dbReference>
<evidence type="ECO:0000313" key="11">
    <source>
        <dbReference type="EMBL" id="CAI9122142.1"/>
    </source>
</evidence>
<feature type="domain" description="ABC-2 type transporter transmembrane" evidence="10">
    <location>
        <begin position="44"/>
        <end position="243"/>
    </location>
</feature>
<comment type="caution">
    <text evidence="11">The sequence shown here is derived from an EMBL/GenBank/DDBJ whole genome shotgun (WGS) entry which is preliminary data.</text>
</comment>
<evidence type="ECO:0000256" key="8">
    <source>
        <dbReference type="ARBA" id="ARBA00023136"/>
    </source>
</evidence>
<evidence type="ECO:0000256" key="6">
    <source>
        <dbReference type="ARBA" id="ARBA00022989"/>
    </source>
</evidence>
<dbReference type="Proteomes" id="UP001176960">
    <property type="component" value="Unassembled WGS sequence"/>
</dbReference>
<accession>A0AA35UR21</accession>
<keyword evidence="7" id="KW-0762">Sugar transport</keyword>
<feature type="transmembrane region" description="Helical" evidence="9">
    <location>
        <begin position="251"/>
        <end position="273"/>
    </location>
</feature>
<dbReference type="PANTHER" id="PTHR30413">
    <property type="entry name" value="INNER MEMBRANE TRANSPORT PERMEASE"/>
    <property type="match status" value="1"/>
</dbReference>
<evidence type="ECO:0000256" key="2">
    <source>
        <dbReference type="ARBA" id="ARBA00007783"/>
    </source>
</evidence>
<keyword evidence="7" id="KW-0625">Polysaccharide transport</keyword>
<organism evidence="11 12">
    <name type="scientific">Brytella acorum</name>
    <dbReference type="NCBI Taxonomy" id="2959299"/>
    <lineage>
        <taxon>Bacteria</taxon>
        <taxon>Pseudomonadati</taxon>
        <taxon>Pseudomonadota</taxon>
        <taxon>Alphaproteobacteria</taxon>
        <taxon>Acetobacterales</taxon>
        <taxon>Acetobacteraceae</taxon>
        <taxon>Brytella</taxon>
    </lineage>
</organism>
<evidence type="ECO:0000256" key="9">
    <source>
        <dbReference type="SAM" id="Phobius"/>
    </source>
</evidence>
<sequence length="283" mass="31128">MSGAPQVPKSGSPTLDLSPLRGFRAIGAVFEDMFGAFSLLPLALALGWLDIKLRYRGSILGPFWLTISTAVMIGALGAVYGTLFHMDLRSYLPFLSLSLVLWGYISTLVNEAPSIFSQNASALHAMRMPLMVNVLRAIIRNTLILLHNVVVVALVFAFFRVIPQNLLSVLPALVLWIVDSMAVCVLLGLIGARFRDMPPLVSSVIQICFFVTPVIWKPSLIHAGAQYLLIDPFYPLLEIIRAPLLGEVTGVSIWAAAMVHSLLVWILAIGFLARFRARVAYWI</sequence>
<keyword evidence="8 9" id="KW-0472">Membrane</keyword>
<feature type="transmembrane region" description="Helical" evidence="9">
    <location>
        <begin position="137"/>
        <end position="162"/>
    </location>
</feature>
<keyword evidence="3" id="KW-0813">Transport</keyword>
<name>A0AA35UR21_9PROT</name>
<keyword evidence="5 9" id="KW-0812">Transmembrane</keyword>
<dbReference type="AlphaFoldDB" id="A0AA35UR21"/>
<dbReference type="Pfam" id="PF01061">
    <property type="entry name" value="ABC2_membrane"/>
    <property type="match status" value="1"/>
</dbReference>
<comment type="subcellular location">
    <subcellularLocation>
        <location evidence="1">Cell membrane</location>
        <topology evidence="1">Multi-pass membrane protein</topology>
    </subcellularLocation>
</comment>
<keyword evidence="6 9" id="KW-1133">Transmembrane helix</keyword>
<feature type="transmembrane region" description="Helical" evidence="9">
    <location>
        <begin position="168"/>
        <end position="190"/>
    </location>
</feature>
<evidence type="ECO:0000259" key="10">
    <source>
        <dbReference type="Pfam" id="PF01061"/>
    </source>
</evidence>
<evidence type="ECO:0000313" key="12">
    <source>
        <dbReference type="Proteomes" id="UP001176960"/>
    </source>
</evidence>